<organism evidence="1 2">
    <name type="scientific">Micrococcus luteus (strain ATCC 4698 / DSM 20030 / JCM 1464 / CCM 169 / CCUG 5858 / IAM 1056 / NBRC 3333 / NCIMB 9278 / NCTC 2665 / VKM Ac-2230)</name>
    <name type="common">Micrococcus lysodeikticus</name>
    <dbReference type="NCBI Taxonomy" id="465515"/>
    <lineage>
        <taxon>Bacteria</taxon>
        <taxon>Bacillati</taxon>
        <taxon>Actinomycetota</taxon>
        <taxon>Actinomycetes</taxon>
        <taxon>Micrococcales</taxon>
        <taxon>Micrococcaceae</taxon>
        <taxon>Micrococcus</taxon>
    </lineage>
</organism>
<evidence type="ECO:0000313" key="2">
    <source>
        <dbReference type="Proteomes" id="UP000248985"/>
    </source>
</evidence>
<dbReference type="Proteomes" id="UP000248985">
    <property type="component" value="Chromosome 1"/>
</dbReference>
<accession>A0A7Z7KLX2</accession>
<dbReference type="AlphaFoldDB" id="A0A7Z7KLX2"/>
<sequence>MSLRVATTAPATARLLLPGRTGYPCQAAIHAA</sequence>
<dbReference type="EMBL" id="LS483396">
    <property type="protein sequence ID" value="SQG49693.1"/>
    <property type="molecule type" value="Genomic_DNA"/>
</dbReference>
<protein>
    <submittedName>
        <fullName evidence="1">Uncharacterized protein</fullName>
    </submittedName>
</protein>
<proteinExistence type="predicted"/>
<evidence type="ECO:0000313" key="1">
    <source>
        <dbReference type="EMBL" id="SQG49693.1"/>
    </source>
</evidence>
<reference evidence="1 2" key="1">
    <citation type="submission" date="2018-06" db="EMBL/GenBank/DDBJ databases">
        <authorList>
            <consortium name="Pathogen Informatics"/>
            <person name="Doyle S."/>
        </authorList>
    </citation>
    <scope>NUCLEOTIDE SEQUENCE [LARGE SCALE GENOMIC DNA]</scope>
    <source>
        <strain evidence="1 2">NCTC2665</strain>
    </source>
</reference>
<name>A0A7Z7KLX2_MICLC</name>
<gene>
    <name evidence="1" type="ORF">NCTC2665_02251</name>
</gene>